<dbReference type="AlphaFoldDB" id="A0AB34JGH8"/>
<reference evidence="2 3" key="1">
    <citation type="journal article" date="2024" name="Science">
        <title>Giant polyketide synthase enzymes in the biosynthesis of giant marine polyether toxins.</title>
        <authorList>
            <person name="Fallon T.R."/>
            <person name="Shende V.V."/>
            <person name="Wierzbicki I.H."/>
            <person name="Pendleton A.L."/>
            <person name="Watervoot N.F."/>
            <person name="Auber R.P."/>
            <person name="Gonzalez D.J."/>
            <person name="Wisecaver J.H."/>
            <person name="Moore B.S."/>
        </authorList>
    </citation>
    <scope>NUCLEOTIDE SEQUENCE [LARGE SCALE GENOMIC DNA]</scope>
    <source>
        <strain evidence="2 3">12B1</strain>
    </source>
</reference>
<name>A0AB34JGH8_PRYPA</name>
<organism evidence="2 3">
    <name type="scientific">Prymnesium parvum</name>
    <name type="common">Toxic golden alga</name>
    <dbReference type="NCBI Taxonomy" id="97485"/>
    <lineage>
        <taxon>Eukaryota</taxon>
        <taxon>Haptista</taxon>
        <taxon>Haptophyta</taxon>
        <taxon>Prymnesiophyceae</taxon>
        <taxon>Prymnesiales</taxon>
        <taxon>Prymnesiaceae</taxon>
        <taxon>Prymnesium</taxon>
    </lineage>
</organism>
<evidence type="ECO:0000313" key="3">
    <source>
        <dbReference type="Proteomes" id="UP001515480"/>
    </source>
</evidence>
<comment type="caution">
    <text evidence="2">The sequence shown here is derived from an EMBL/GenBank/DDBJ whole genome shotgun (WGS) entry which is preliminary data.</text>
</comment>
<keyword evidence="3" id="KW-1185">Reference proteome</keyword>
<dbReference type="EMBL" id="JBGBPQ010000008">
    <property type="protein sequence ID" value="KAL1521115.1"/>
    <property type="molecule type" value="Genomic_DNA"/>
</dbReference>
<sequence>MICSLEDYLHDDALSLVIHHCHFFDLPALAAVSKSFFRHTAAHAGSTRELQKVRAQAATLLRTLAPDHSLEPSRARLYDELREPDRLLTNEKIIRRVSRSLYEMEVIELALIRTLTRLEAMRADMLHLGMRERSSSAIFSCSNHLLVAHRDALLPGIQAALDPVRDSIKRGAQLALPALEQAIVAMSEHFLRAAPVLALHAPFVANVLNDNAKNELQRLRKGKSPREAPLRHYLHESLANESASTVANEIERIVHSPKSRLLRFNLVFRGFVGDCKRIGMGADILDKVQEASFSLHVLCNWLSTELVRRVPRACIGPRGELCLRLNSSSSADSLGPHVPGRALALTCQRLRQMFERSSSTAQAATWW</sequence>
<proteinExistence type="predicted"/>
<protein>
    <recommendedName>
        <fullName evidence="4">F-box domain-containing protein</fullName>
    </recommendedName>
</protein>
<gene>
    <name evidence="1" type="ORF">AB1Y20_022659</name>
    <name evidence="2" type="ORF">AB1Y20_022669</name>
</gene>
<evidence type="ECO:0008006" key="4">
    <source>
        <dbReference type="Google" id="ProtNLM"/>
    </source>
</evidence>
<dbReference type="Proteomes" id="UP001515480">
    <property type="component" value="Unassembled WGS sequence"/>
</dbReference>
<evidence type="ECO:0000313" key="2">
    <source>
        <dbReference type="EMBL" id="KAL1521115.1"/>
    </source>
</evidence>
<evidence type="ECO:0000313" key="1">
    <source>
        <dbReference type="EMBL" id="KAL1521105.1"/>
    </source>
</evidence>
<accession>A0AB34JGH8</accession>
<dbReference type="EMBL" id="JBGBPQ010000008">
    <property type="protein sequence ID" value="KAL1521105.1"/>
    <property type="molecule type" value="Genomic_DNA"/>
</dbReference>